<feature type="compositionally biased region" description="Acidic residues" evidence="11">
    <location>
        <begin position="183"/>
        <end position="194"/>
    </location>
</feature>
<dbReference type="OrthoDB" id="10025033at2759"/>
<dbReference type="FunFam" id="3.40.50.300:FF:003770">
    <property type="entry name" value="ATP-dependent RNA helicase DHR1, putative"/>
    <property type="match status" value="1"/>
</dbReference>
<dbReference type="InterPro" id="IPR011709">
    <property type="entry name" value="DEAD-box_helicase_OB_fold"/>
</dbReference>
<comment type="subcellular location">
    <subcellularLocation>
        <location evidence="1">Nucleus</location>
        <location evidence="1">Nucleolus</location>
    </subcellularLocation>
</comment>
<dbReference type="SMART" id="SM00847">
    <property type="entry name" value="HA2"/>
    <property type="match status" value="1"/>
</dbReference>
<evidence type="ECO:0000256" key="1">
    <source>
        <dbReference type="ARBA" id="ARBA00004604"/>
    </source>
</evidence>
<feature type="region of interest" description="Disordered" evidence="11">
    <location>
        <begin position="162"/>
        <end position="256"/>
    </location>
</feature>
<dbReference type="EMBL" id="HACA01012955">
    <property type="protein sequence ID" value="CDW30316.1"/>
    <property type="molecule type" value="Transcribed_RNA"/>
</dbReference>
<dbReference type="GO" id="GO:0000462">
    <property type="term" value="P:maturation of SSU-rRNA from tricistronic rRNA transcript (SSU-rRNA, 5.8S rRNA, LSU-rRNA)"/>
    <property type="evidence" value="ECO:0007669"/>
    <property type="project" value="TreeGrafter"/>
</dbReference>
<dbReference type="SMART" id="SM00487">
    <property type="entry name" value="DEXDc"/>
    <property type="match status" value="1"/>
</dbReference>
<evidence type="ECO:0000256" key="10">
    <source>
        <dbReference type="ARBA" id="ARBA00047984"/>
    </source>
</evidence>
<evidence type="ECO:0000256" key="6">
    <source>
        <dbReference type="ARBA" id="ARBA00022806"/>
    </source>
</evidence>
<comment type="catalytic activity">
    <reaction evidence="10">
        <text>ATP + H2O = ADP + phosphate + H(+)</text>
        <dbReference type="Rhea" id="RHEA:13065"/>
        <dbReference type="ChEBI" id="CHEBI:15377"/>
        <dbReference type="ChEBI" id="CHEBI:15378"/>
        <dbReference type="ChEBI" id="CHEBI:30616"/>
        <dbReference type="ChEBI" id="CHEBI:43474"/>
        <dbReference type="ChEBI" id="CHEBI:456216"/>
        <dbReference type="EC" id="3.6.4.13"/>
    </reaction>
</comment>
<dbReference type="PROSITE" id="PS00690">
    <property type="entry name" value="DEAH_ATP_HELICASE"/>
    <property type="match status" value="1"/>
</dbReference>
<dbReference type="PANTHER" id="PTHR18934:SF99">
    <property type="entry name" value="ATP-DEPENDENT RNA HELICASE DHX37-RELATED"/>
    <property type="match status" value="1"/>
</dbReference>
<evidence type="ECO:0000256" key="2">
    <source>
        <dbReference type="ARBA" id="ARBA00008792"/>
    </source>
</evidence>
<dbReference type="GO" id="GO:0003724">
    <property type="term" value="F:RNA helicase activity"/>
    <property type="evidence" value="ECO:0007669"/>
    <property type="project" value="UniProtKB-EC"/>
</dbReference>
<dbReference type="PROSITE" id="PS51194">
    <property type="entry name" value="HELICASE_CTER"/>
    <property type="match status" value="1"/>
</dbReference>
<dbReference type="Pfam" id="PF00271">
    <property type="entry name" value="Helicase_C"/>
    <property type="match status" value="1"/>
</dbReference>
<evidence type="ECO:0000256" key="5">
    <source>
        <dbReference type="ARBA" id="ARBA00022801"/>
    </source>
</evidence>
<dbReference type="CDD" id="cd17982">
    <property type="entry name" value="DEXHc_DHX37"/>
    <property type="match status" value="1"/>
</dbReference>
<dbReference type="CDD" id="cd18791">
    <property type="entry name" value="SF2_C_RHA"/>
    <property type="match status" value="1"/>
</dbReference>
<comment type="similarity">
    <text evidence="2">Belongs to the DEAD box helicase family. DEAH subfamily.</text>
</comment>
<evidence type="ECO:0000259" key="13">
    <source>
        <dbReference type="PROSITE" id="PS51194"/>
    </source>
</evidence>
<accession>A0A0K2TY66</accession>
<feature type="domain" description="Helicase C-terminal" evidence="13">
    <location>
        <begin position="576"/>
        <end position="748"/>
    </location>
</feature>
<dbReference type="Pfam" id="PF07717">
    <property type="entry name" value="OB_NTP_bind"/>
    <property type="match status" value="1"/>
</dbReference>
<evidence type="ECO:0000256" key="4">
    <source>
        <dbReference type="ARBA" id="ARBA00022741"/>
    </source>
</evidence>
<evidence type="ECO:0000259" key="12">
    <source>
        <dbReference type="PROSITE" id="PS51192"/>
    </source>
</evidence>
<feature type="compositionally biased region" description="Basic and acidic residues" evidence="11">
    <location>
        <begin position="236"/>
        <end position="250"/>
    </location>
</feature>
<organism evidence="14">
    <name type="scientific">Lepeophtheirus salmonis</name>
    <name type="common">Salmon louse</name>
    <name type="synonym">Caligus salmonis</name>
    <dbReference type="NCBI Taxonomy" id="72036"/>
    <lineage>
        <taxon>Eukaryota</taxon>
        <taxon>Metazoa</taxon>
        <taxon>Ecdysozoa</taxon>
        <taxon>Arthropoda</taxon>
        <taxon>Crustacea</taxon>
        <taxon>Multicrustacea</taxon>
        <taxon>Hexanauplia</taxon>
        <taxon>Copepoda</taxon>
        <taxon>Siphonostomatoida</taxon>
        <taxon>Caligidae</taxon>
        <taxon>Lepeophtheirus</taxon>
    </lineage>
</organism>
<dbReference type="Pfam" id="PF00270">
    <property type="entry name" value="DEAD"/>
    <property type="match status" value="1"/>
</dbReference>
<evidence type="ECO:0000256" key="11">
    <source>
        <dbReference type="SAM" id="MobiDB-lite"/>
    </source>
</evidence>
<dbReference type="AlphaFoldDB" id="A0A0K2TY66"/>
<dbReference type="FunFam" id="3.40.50.300:FF:000637">
    <property type="entry name" value="ATP-dependent RNA helicase DHX37/DHR1"/>
    <property type="match status" value="1"/>
</dbReference>
<protein>
    <recommendedName>
        <fullName evidence="3">RNA helicase</fullName>
        <ecNumber evidence="3">3.6.4.13</ecNumber>
    </recommendedName>
</protein>
<keyword evidence="5" id="KW-0378">Hydrolase</keyword>
<dbReference type="InterPro" id="IPR007502">
    <property type="entry name" value="Helicase-assoc_dom"/>
</dbReference>
<keyword evidence="4" id="KW-0547">Nucleotide-binding</keyword>
<dbReference type="GO" id="GO:0005524">
    <property type="term" value="F:ATP binding"/>
    <property type="evidence" value="ECO:0007669"/>
    <property type="project" value="UniProtKB-KW"/>
</dbReference>
<feature type="compositionally biased region" description="Low complexity" evidence="11">
    <location>
        <begin position="217"/>
        <end position="231"/>
    </location>
</feature>
<sequence length="1043" mass="117668">MGRHKKGFNWKSRVQKEGTLDNTETLKLQSTLTDSSLREGNVNDPNVTVLPSKKRTFKLNKISGVKPKLLSKKRRKELEKISDRKTKKAARAGLLEKLCQVQVPEEELKSLMSLSQVQTKGLKRQFAEDERLKYLGEHPPQPPSSSDKPIVPVPRSKRYKTHVNNLHTSYDPNVLGFESSSSESEDETEEEDEERNQKMETAQLETSKENKMNVSIPDNTTPSTTNQTDTSAGPPKFEKSQTDSSIKELAQKPPTLPTRKTVFVPLNRLPHIVASREKLPIIAEEQVIMETIAENPVLVLAGETGSGKTTQVPQFLYEAGYAEDGKMIGVTEPRRVAALSMSKRVAEEMNLDFGDEVGYQIRFEGNAKDSTKIKFMTDGVLLREIEKDFLLSKYSVLILDEAHERSVFTDILIGLLSRIVPKRNKNGDPLRLIIMSATLRIEDFTANQRLFKHPPPVVKVESRQFDVTAHFNKRTPDDYVKECLKKVSKIHTTLPDGGILIFLTGQQEVNLVVRKLRAMFPASKGTHHGSDLDSEGEENVESELRTALSKVKKKKCDKKQYTNLSKDSSNLLPNVNLDDYGVVPLDDNETDVLECPDEDRISDLENDEDTPQNKLCQPLWVLPLYSLLNSEKQSEVFKPPPEGYRLCVVSTNIAETSLTIPGIKYVVDTGKVKTKFYDKVTGVSTYHVTWVSKAQANQRAGRAGRTAPGHCYRLYSSAIYENEFQNHSDPEITKRPVEDLVLQMKAMCMENVINFPFPTRPDPIQIQVAEKKLILLGALQPPGNVTYKQLKEIQYKGRITKLGKAISAFPLSPKFGKMLALSHQHDLLPYSITLVAALSVQEVLLETPIGSGEEQEIEQKKGRYDKTEISKIRRTWAGKGNAFLLGDPMVLIRAVGAAEFEGCSPDFCHRYGLRLKAMKEIRKLRRQLTNEVNIVLPGKNLALDPNLKPPSDEDAKLLRQIILSGLPDQVASKIHKDGKEWKFAYRYGELEEPVLMHQTSVLRSLVPEWVCFQEIIEIKGKMYMRGLTVIDPEWLSIYANCQK</sequence>
<dbReference type="SUPFAM" id="SSF52540">
    <property type="entry name" value="P-loop containing nucleoside triphosphate hydrolases"/>
    <property type="match status" value="1"/>
</dbReference>
<dbReference type="Gene3D" id="3.40.50.300">
    <property type="entry name" value="P-loop containing nucleotide triphosphate hydrolases"/>
    <property type="match status" value="3"/>
</dbReference>
<evidence type="ECO:0000256" key="8">
    <source>
        <dbReference type="ARBA" id="ARBA00022884"/>
    </source>
</evidence>
<keyword evidence="8" id="KW-0694">RNA-binding</keyword>
<dbReference type="InterPro" id="IPR014001">
    <property type="entry name" value="Helicase_ATP-bd"/>
</dbReference>
<keyword evidence="7" id="KW-0067">ATP-binding</keyword>
<dbReference type="PANTHER" id="PTHR18934">
    <property type="entry name" value="ATP-DEPENDENT RNA HELICASE"/>
    <property type="match status" value="1"/>
</dbReference>
<dbReference type="Gene3D" id="1.20.120.1080">
    <property type="match status" value="1"/>
</dbReference>
<dbReference type="GO" id="GO:0005730">
    <property type="term" value="C:nucleolus"/>
    <property type="evidence" value="ECO:0007669"/>
    <property type="project" value="UniProtKB-SubCell"/>
</dbReference>
<evidence type="ECO:0000256" key="9">
    <source>
        <dbReference type="ARBA" id="ARBA00023242"/>
    </source>
</evidence>
<dbReference type="PROSITE" id="PS51192">
    <property type="entry name" value="HELICASE_ATP_BIND_1"/>
    <property type="match status" value="1"/>
</dbReference>
<dbReference type="InterPro" id="IPR002464">
    <property type="entry name" value="DNA/RNA_helicase_DEAH_CS"/>
</dbReference>
<dbReference type="InterPro" id="IPR027417">
    <property type="entry name" value="P-loop_NTPase"/>
</dbReference>
<evidence type="ECO:0000256" key="3">
    <source>
        <dbReference type="ARBA" id="ARBA00012552"/>
    </source>
</evidence>
<reference evidence="14" key="1">
    <citation type="submission" date="2014-05" db="EMBL/GenBank/DDBJ databases">
        <authorList>
            <person name="Chronopoulou M."/>
        </authorList>
    </citation>
    <scope>NUCLEOTIDE SEQUENCE</scope>
    <source>
        <tissue evidence="14">Whole organism</tissue>
    </source>
</reference>
<dbReference type="GO" id="GO:0003723">
    <property type="term" value="F:RNA binding"/>
    <property type="evidence" value="ECO:0007669"/>
    <property type="project" value="UniProtKB-KW"/>
</dbReference>
<keyword evidence="9" id="KW-0539">Nucleus</keyword>
<dbReference type="InterPro" id="IPR001650">
    <property type="entry name" value="Helicase_C-like"/>
</dbReference>
<dbReference type="Pfam" id="PF21010">
    <property type="entry name" value="HA2_C"/>
    <property type="match status" value="1"/>
</dbReference>
<dbReference type="EC" id="3.6.4.13" evidence="3"/>
<name>A0A0K2TY66_LEPSM</name>
<proteinExistence type="inferred from homology"/>
<evidence type="ECO:0000313" key="14">
    <source>
        <dbReference type="EMBL" id="CDW30316.1"/>
    </source>
</evidence>
<feature type="domain" description="Helicase ATP-binding" evidence="12">
    <location>
        <begin position="289"/>
        <end position="457"/>
    </location>
</feature>
<feature type="compositionally biased region" description="Polar residues" evidence="11">
    <location>
        <begin position="162"/>
        <end position="171"/>
    </location>
</feature>
<dbReference type="SMART" id="SM00490">
    <property type="entry name" value="HELICc"/>
    <property type="match status" value="1"/>
</dbReference>
<dbReference type="InterPro" id="IPR011545">
    <property type="entry name" value="DEAD/DEAH_box_helicase_dom"/>
</dbReference>
<evidence type="ECO:0000256" key="7">
    <source>
        <dbReference type="ARBA" id="ARBA00022840"/>
    </source>
</evidence>
<dbReference type="GO" id="GO:0016787">
    <property type="term" value="F:hydrolase activity"/>
    <property type="evidence" value="ECO:0007669"/>
    <property type="project" value="UniProtKB-KW"/>
</dbReference>
<keyword evidence="6 14" id="KW-0347">Helicase</keyword>